<dbReference type="Pfam" id="PF18895">
    <property type="entry name" value="T4SS_pilin"/>
    <property type="match status" value="1"/>
</dbReference>
<feature type="signal peptide" evidence="2">
    <location>
        <begin position="1"/>
        <end position="26"/>
    </location>
</feature>
<keyword evidence="1" id="KW-0812">Transmembrane</keyword>
<evidence type="ECO:0000313" key="4">
    <source>
        <dbReference type="Proteomes" id="UP000178690"/>
    </source>
</evidence>
<feature type="chain" id="PRO_5009583912" description="TrbC/VIRB2 family protein" evidence="2">
    <location>
        <begin position="27"/>
        <end position="123"/>
    </location>
</feature>
<proteinExistence type="predicted"/>
<accession>A0A1G2PNX7</accession>
<dbReference type="AlphaFoldDB" id="A0A1G2PNX7"/>
<dbReference type="STRING" id="1802363.A2682_02205"/>
<feature type="transmembrane region" description="Helical" evidence="1">
    <location>
        <begin position="50"/>
        <end position="73"/>
    </location>
</feature>
<comment type="caution">
    <text evidence="3">The sequence shown here is derived from an EMBL/GenBank/DDBJ whole genome shotgun (WGS) entry which is preliminary data.</text>
</comment>
<dbReference type="EMBL" id="MHST01000002">
    <property type="protein sequence ID" value="OHA50045.1"/>
    <property type="molecule type" value="Genomic_DNA"/>
</dbReference>
<protein>
    <recommendedName>
        <fullName evidence="5">TrbC/VIRB2 family protein</fullName>
    </recommendedName>
</protein>
<evidence type="ECO:0000256" key="1">
    <source>
        <dbReference type="SAM" id="Phobius"/>
    </source>
</evidence>
<keyword evidence="1" id="KW-0472">Membrane</keyword>
<keyword evidence="1" id="KW-1133">Transmembrane helix</keyword>
<evidence type="ECO:0008006" key="5">
    <source>
        <dbReference type="Google" id="ProtNLM"/>
    </source>
</evidence>
<gene>
    <name evidence="3" type="ORF">A2682_02205</name>
</gene>
<name>A0A1G2PNX7_TERXR</name>
<sequence length="123" mass="13252">MRAHLQYIFRLFLASLGAVLPLTVLAAAPTGVPRTLQDLYTVICNASNWFFAFVMVIAVVAFLYGAILFFSTSGNEQQISRARQVITYALLGVAVAVLAKAFIFIIGDFLGVSDVGGLFECAP</sequence>
<dbReference type="InterPro" id="IPR043993">
    <property type="entry name" value="T4SS_pilin"/>
</dbReference>
<reference evidence="3 4" key="1">
    <citation type="journal article" date="2016" name="Nat. Commun.">
        <title>Thousands of microbial genomes shed light on interconnected biogeochemical processes in an aquifer system.</title>
        <authorList>
            <person name="Anantharaman K."/>
            <person name="Brown C.T."/>
            <person name="Hug L.A."/>
            <person name="Sharon I."/>
            <person name="Castelle C.J."/>
            <person name="Probst A.J."/>
            <person name="Thomas B.C."/>
            <person name="Singh A."/>
            <person name="Wilkins M.J."/>
            <person name="Karaoz U."/>
            <person name="Brodie E.L."/>
            <person name="Williams K.H."/>
            <person name="Hubbard S.S."/>
            <person name="Banfield J.F."/>
        </authorList>
    </citation>
    <scope>NUCLEOTIDE SEQUENCE [LARGE SCALE GENOMIC DNA]</scope>
    <source>
        <strain evidence="4">RIFCSPHIGHO2_01_FULL_58_15</strain>
    </source>
</reference>
<evidence type="ECO:0000256" key="2">
    <source>
        <dbReference type="SAM" id="SignalP"/>
    </source>
</evidence>
<dbReference type="Proteomes" id="UP000178690">
    <property type="component" value="Unassembled WGS sequence"/>
</dbReference>
<feature type="transmembrane region" description="Helical" evidence="1">
    <location>
        <begin position="85"/>
        <end position="106"/>
    </location>
</feature>
<keyword evidence="2" id="KW-0732">Signal</keyword>
<evidence type="ECO:0000313" key="3">
    <source>
        <dbReference type="EMBL" id="OHA50045.1"/>
    </source>
</evidence>
<organism evidence="3 4">
    <name type="scientific">Terrybacteria sp. (strain RIFCSPHIGHO2_01_FULL_58_15)</name>
    <dbReference type="NCBI Taxonomy" id="1802363"/>
    <lineage>
        <taxon>Bacteria</taxon>
        <taxon>Candidatus Terryibacteriota</taxon>
    </lineage>
</organism>